<evidence type="ECO:0000256" key="2">
    <source>
        <dbReference type="ARBA" id="ARBA00023015"/>
    </source>
</evidence>
<comment type="subcellular location">
    <subcellularLocation>
        <location evidence="1">Nucleus</location>
    </subcellularLocation>
</comment>
<keyword evidence="4" id="KW-0804">Transcription</keyword>
<dbReference type="PANTHER" id="PTHR31190">
    <property type="entry name" value="DNA-BINDING DOMAIN"/>
    <property type="match status" value="1"/>
</dbReference>
<keyword evidence="3" id="KW-0238">DNA-binding</keyword>
<dbReference type="InterPro" id="IPR044808">
    <property type="entry name" value="ERF_plant"/>
</dbReference>
<keyword evidence="5" id="KW-0539">Nucleus</keyword>
<dbReference type="PANTHER" id="PTHR31190:SF473">
    <property type="entry name" value="OS05G0437100 PROTEIN"/>
    <property type="match status" value="1"/>
</dbReference>
<keyword evidence="9" id="KW-1185">Reference proteome</keyword>
<accession>A0ABR0PX35</accession>
<evidence type="ECO:0000256" key="6">
    <source>
        <dbReference type="ARBA" id="ARBA00024343"/>
    </source>
</evidence>
<dbReference type="Pfam" id="PF00847">
    <property type="entry name" value="AP2"/>
    <property type="match status" value="1"/>
</dbReference>
<evidence type="ECO:0000256" key="4">
    <source>
        <dbReference type="ARBA" id="ARBA00023163"/>
    </source>
</evidence>
<evidence type="ECO:0000256" key="3">
    <source>
        <dbReference type="ARBA" id="ARBA00023125"/>
    </source>
</evidence>
<feature type="domain" description="AP2/ERF" evidence="7">
    <location>
        <begin position="1"/>
        <end position="49"/>
    </location>
</feature>
<dbReference type="SUPFAM" id="SSF54171">
    <property type="entry name" value="DNA-binding domain"/>
    <property type="match status" value="1"/>
</dbReference>
<comment type="similarity">
    <text evidence="6">Belongs to the AP2/ERF transcription factor family. ERF subfamily.</text>
</comment>
<dbReference type="SMART" id="SM00380">
    <property type="entry name" value="AP2"/>
    <property type="match status" value="1"/>
</dbReference>
<sequence length="60" mass="6541">MGEWAAKIRDPHKAARVWLGTFDNAEAAAIAYDEAALKFRGSRAKLNFPELATVVVAPDL</sequence>
<reference evidence="8 9" key="1">
    <citation type="submission" date="2023-03" db="EMBL/GenBank/DDBJ databases">
        <title>WGS of Gossypium arboreum.</title>
        <authorList>
            <person name="Yu D."/>
        </authorList>
    </citation>
    <scope>NUCLEOTIDE SEQUENCE [LARGE SCALE GENOMIC DNA]</scope>
    <source>
        <tissue evidence="8">Leaf</tissue>
    </source>
</reference>
<keyword evidence="2" id="KW-0805">Transcription regulation</keyword>
<name>A0ABR0PX35_GOSAR</name>
<evidence type="ECO:0000256" key="1">
    <source>
        <dbReference type="ARBA" id="ARBA00004123"/>
    </source>
</evidence>
<dbReference type="PROSITE" id="PS51032">
    <property type="entry name" value="AP2_ERF"/>
    <property type="match status" value="1"/>
</dbReference>
<evidence type="ECO:0000256" key="5">
    <source>
        <dbReference type="ARBA" id="ARBA00023242"/>
    </source>
</evidence>
<dbReference type="InterPro" id="IPR036955">
    <property type="entry name" value="AP2/ERF_dom_sf"/>
</dbReference>
<dbReference type="Proteomes" id="UP001358586">
    <property type="component" value="Chromosome 5"/>
</dbReference>
<dbReference type="Gene3D" id="3.30.730.10">
    <property type="entry name" value="AP2/ERF domain"/>
    <property type="match status" value="1"/>
</dbReference>
<protein>
    <recommendedName>
        <fullName evidence="7">AP2/ERF domain-containing protein</fullName>
    </recommendedName>
</protein>
<evidence type="ECO:0000313" key="8">
    <source>
        <dbReference type="EMBL" id="KAK5831496.1"/>
    </source>
</evidence>
<proteinExistence type="inferred from homology"/>
<organism evidence="8 9">
    <name type="scientific">Gossypium arboreum</name>
    <name type="common">Tree cotton</name>
    <name type="synonym">Gossypium nanking</name>
    <dbReference type="NCBI Taxonomy" id="29729"/>
    <lineage>
        <taxon>Eukaryota</taxon>
        <taxon>Viridiplantae</taxon>
        <taxon>Streptophyta</taxon>
        <taxon>Embryophyta</taxon>
        <taxon>Tracheophyta</taxon>
        <taxon>Spermatophyta</taxon>
        <taxon>Magnoliopsida</taxon>
        <taxon>eudicotyledons</taxon>
        <taxon>Gunneridae</taxon>
        <taxon>Pentapetalae</taxon>
        <taxon>rosids</taxon>
        <taxon>malvids</taxon>
        <taxon>Malvales</taxon>
        <taxon>Malvaceae</taxon>
        <taxon>Malvoideae</taxon>
        <taxon>Gossypium</taxon>
    </lineage>
</organism>
<dbReference type="InterPro" id="IPR016177">
    <property type="entry name" value="DNA-bd_dom_sf"/>
</dbReference>
<gene>
    <name evidence="8" type="ORF">PVK06_015294</name>
</gene>
<evidence type="ECO:0000259" key="7">
    <source>
        <dbReference type="PROSITE" id="PS51032"/>
    </source>
</evidence>
<dbReference type="InterPro" id="IPR001471">
    <property type="entry name" value="AP2/ERF_dom"/>
</dbReference>
<comment type="caution">
    <text evidence="8">The sequence shown here is derived from an EMBL/GenBank/DDBJ whole genome shotgun (WGS) entry which is preliminary data.</text>
</comment>
<evidence type="ECO:0000313" key="9">
    <source>
        <dbReference type="Proteomes" id="UP001358586"/>
    </source>
</evidence>
<dbReference type="EMBL" id="JARKNE010000005">
    <property type="protein sequence ID" value="KAK5831496.1"/>
    <property type="molecule type" value="Genomic_DNA"/>
</dbReference>